<dbReference type="InterPro" id="IPR013735">
    <property type="entry name" value="TF_NusA_N"/>
</dbReference>
<dbReference type="InterPro" id="IPR025249">
    <property type="entry name" value="TF_NusA_KH_1st"/>
</dbReference>
<gene>
    <name evidence="10" type="ORF">GH714_042746</name>
</gene>
<dbReference type="AlphaFoldDB" id="A0A6A6JZB2"/>
<dbReference type="Proteomes" id="UP000467840">
    <property type="component" value="Unassembled WGS sequence"/>
</dbReference>
<dbReference type="HAMAP" id="MF_00945_B">
    <property type="entry name" value="NusA_B"/>
    <property type="match status" value="1"/>
</dbReference>
<dbReference type="Gene3D" id="2.40.50.140">
    <property type="entry name" value="Nucleic acid-binding proteins"/>
    <property type="match status" value="1"/>
</dbReference>
<dbReference type="GO" id="GO:0003723">
    <property type="term" value="F:RNA binding"/>
    <property type="evidence" value="ECO:0007669"/>
    <property type="project" value="UniProtKB-UniRule"/>
</dbReference>
<evidence type="ECO:0000256" key="8">
    <source>
        <dbReference type="SAM" id="MobiDB-lite"/>
    </source>
</evidence>
<dbReference type="GO" id="GO:0003700">
    <property type="term" value="F:DNA-binding transcription factor activity"/>
    <property type="evidence" value="ECO:0007669"/>
    <property type="project" value="InterPro"/>
</dbReference>
<evidence type="ECO:0000256" key="2">
    <source>
        <dbReference type="ARBA" id="ARBA00022490"/>
    </source>
</evidence>
<feature type="domain" description="S1 motif" evidence="9">
    <location>
        <begin position="156"/>
        <end position="221"/>
    </location>
</feature>
<evidence type="ECO:0000256" key="5">
    <source>
        <dbReference type="ARBA" id="ARBA00023015"/>
    </source>
</evidence>
<evidence type="ECO:0000256" key="3">
    <source>
        <dbReference type="ARBA" id="ARBA00022814"/>
    </source>
</evidence>
<keyword evidence="1" id="KW-0806">Transcription termination</keyword>
<organism evidence="10 11">
    <name type="scientific">Hevea brasiliensis</name>
    <name type="common">Para rubber tree</name>
    <name type="synonym">Siphonia brasiliensis</name>
    <dbReference type="NCBI Taxonomy" id="3981"/>
    <lineage>
        <taxon>Eukaryota</taxon>
        <taxon>Viridiplantae</taxon>
        <taxon>Streptophyta</taxon>
        <taxon>Embryophyta</taxon>
        <taxon>Tracheophyta</taxon>
        <taxon>Spermatophyta</taxon>
        <taxon>Magnoliopsida</taxon>
        <taxon>eudicotyledons</taxon>
        <taxon>Gunneridae</taxon>
        <taxon>Pentapetalae</taxon>
        <taxon>rosids</taxon>
        <taxon>fabids</taxon>
        <taxon>Malpighiales</taxon>
        <taxon>Euphorbiaceae</taxon>
        <taxon>Crotonoideae</taxon>
        <taxon>Micrandreae</taxon>
        <taxon>Hevea</taxon>
    </lineage>
</organism>
<evidence type="ECO:0000313" key="10">
    <source>
        <dbReference type="EMBL" id="KAF2281922.1"/>
    </source>
</evidence>
<dbReference type="CDD" id="cd02134">
    <property type="entry name" value="KH-II_NusA_rpt1"/>
    <property type="match status" value="1"/>
</dbReference>
<dbReference type="InterPro" id="IPR030842">
    <property type="entry name" value="TF_NusA_bacterial"/>
</dbReference>
<dbReference type="SMART" id="SM00322">
    <property type="entry name" value="KH"/>
    <property type="match status" value="2"/>
</dbReference>
<evidence type="ECO:0000256" key="6">
    <source>
        <dbReference type="ARBA" id="ARBA00023163"/>
    </source>
</evidence>
<keyword evidence="5" id="KW-0805">Transcription regulation</keyword>
<evidence type="ECO:0000256" key="1">
    <source>
        <dbReference type="ARBA" id="ARBA00022472"/>
    </source>
</evidence>
<comment type="caution">
    <text evidence="10">The sequence shown here is derived from an EMBL/GenBank/DDBJ whole genome shotgun (WGS) entry which is preliminary data.</text>
</comment>
<evidence type="ECO:0000256" key="7">
    <source>
        <dbReference type="PROSITE-ProRule" id="PRU00117"/>
    </source>
</evidence>
<dbReference type="Pfam" id="PF13184">
    <property type="entry name" value="KH_NusA_1st"/>
    <property type="match status" value="1"/>
</dbReference>
<dbReference type="NCBIfam" id="TIGR01953">
    <property type="entry name" value="NusA"/>
    <property type="match status" value="1"/>
</dbReference>
<dbReference type="PANTHER" id="PTHR22648">
    <property type="entry name" value="TRANSCRIPTION TERMINATION FACTOR NUSA"/>
    <property type="match status" value="1"/>
</dbReference>
<feature type="region of interest" description="Disordered" evidence="8">
    <location>
        <begin position="599"/>
        <end position="647"/>
    </location>
</feature>
<evidence type="ECO:0000313" key="11">
    <source>
        <dbReference type="Proteomes" id="UP000467840"/>
    </source>
</evidence>
<dbReference type="SUPFAM" id="SSF47794">
    <property type="entry name" value="Rad51 N-terminal domain-like"/>
    <property type="match status" value="2"/>
</dbReference>
<dbReference type="GO" id="GO:0006353">
    <property type="term" value="P:DNA-templated transcription termination"/>
    <property type="evidence" value="ECO:0007669"/>
    <property type="project" value="UniProtKB-KW"/>
</dbReference>
<dbReference type="Gene3D" id="1.10.150.20">
    <property type="entry name" value="5' to 3' exonuclease, C-terminal subdomain"/>
    <property type="match status" value="2"/>
</dbReference>
<dbReference type="FunFam" id="3.30.300.20:FF:000005">
    <property type="entry name" value="Transcription termination/antitermination protein NusA"/>
    <property type="match status" value="1"/>
</dbReference>
<dbReference type="SUPFAM" id="SSF69705">
    <property type="entry name" value="Transcription factor NusA, N-terminal domain"/>
    <property type="match status" value="1"/>
</dbReference>
<dbReference type="Pfam" id="PF26594">
    <property type="entry name" value="KH_NusA_2nd"/>
    <property type="match status" value="1"/>
</dbReference>
<dbReference type="InterPro" id="IPR009019">
    <property type="entry name" value="KH_sf_prok-type"/>
</dbReference>
<accession>A0A6A6JZB2</accession>
<keyword evidence="2" id="KW-0963">Cytoplasm</keyword>
<reference evidence="10 11" key="1">
    <citation type="journal article" date="2020" name="Mol. Plant">
        <title>The Chromosome-Based Rubber Tree Genome Provides New Insights into Spurge Genome Evolution and Rubber Biosynthesis.</title>
        <authorList>
            <person name="Liu J."/>
            <person name="Shi C."/>
            <person name="Shi C.C."/>
            <person name="Li W."/>
            <person name="Zhang Q.J."/>
            <person name="Zhang Y."/>
            <person name="Li K."/>
            <person name="Lu H.F."/>
            <person name="Shi C."/>
            <person name="Zhu S.T."/>
            <person name="Xiao Z.Y."/>
            <person name="Nan H."/>
            <person name="Yue Y."/>
            <person name="Zhu X.G."/>
            <person name="Wu Y."/>
            <person name="Hong X.N."/>
            <person name="Fan G.Y."/>
            <person name="Tong Y."/>
            <person name="Zhang D."/>
            <person name="Mao C.L."/>
            <person name="Liu Y.L."/>
            <person name="Hao S.J."/>
            <person name="Liu W.Q."/>
            <person name="Lv M.Q."/>
            <person name="Zhang H.B."/>
            <person name="Liu Y."/>
            <person name="Hu-Tang G.R."/>
            <person name="Wang J.P."/>
            <person name="Wang J.H."/>
            <person name="Sun Y.H."/>
            <person name="Ni S.B."/>
            <person name="Chen W.B."/>
            <person name="Zhang X.C."/>
            <person name="Jiao Y.N."/>
            <person name="Eichler E.E."/>
            <person name="Li G.H."/>
            <person name="Liu X."/>
            <person name="Gao L.Z."/>
        </authorList>
    </citation>
    <scope>NUCLEOTIDE SEQUENCE [LARGE SCALE GENOMIC DNA]</scope>
    <source>
        <strain evidence="11">cv. GT1</strain>
        <tissue evidence="10">Leaf</tissue>
    </source>
</reference>
<feature type="region of interest" description="Disordered" evidence="8">
    <location>
        <begin position="544"/>
        <end position="584"/>
    </location>
</feature>
<dbReference type="GO" id="GO:0000166">
    <property type="term" value="F:nucleotide binding"/>
    <property type="evidence" value="ECO:0007669"/>
    <property type="project" value="InterPro"/>
</dbReference>
<dbReference type="SMART" id="SM00316">
    <property type="entry name" value="S1"/>
    <property type="match status" value="1"/>
</dbReference>
<dbReference type="InterPro" id="IPR058582">
    <property type="entry name" value="KH_NusA_2nd"/>
</dbReference>
<dbReference type="EMBL" id="JAAGAX010000511">
    <property type="protein sequence ID" value="KAF2281922.1"/>
    <property type="molecule type" value="Genomic_DNA"/>
</dbReference>
<dbReference type="SUPFAM" id="SSF50249">
    <property type="entry name" value="Nucleic acid-binding proteins"/>
    <property type="match status" value="1"/>
</dbReference>
<protein>
    <recommendedName>
        <fullName evidence="9">S1 motif domain-containing protein</fullName>
    </recommendedName>
</protein>
<dbReference type="PANTHER" id="PTHR22648:SF0">
    <property type="entry name" value="TRANSCRIPTION TERMINATION_ANTITERMINATION PROTEIN NUSA"/>
    <property type="match status" value="1"/>
</dbReference>
<dbReference type="CDD" id="cd04455">
    <property type="entry name" value="S1_NusA"/>
    <property type="match status" value="1"/>
</dbReference>
<keyword evidence="11" id="KW-1185">Reference proteome</keyword>
<dbReference type="InterPro" id="IPR010995">
    <property type="entry name" value="DNA_repair_Rad51/TF_NusA_a-hlx"/>
</dbReference>
<dbReference type="Gene3D" id="3.30.300.20">
    <property type="match status" value="2"/>
</dbReference>
<dbReference type="InterPro" id="IPR010213">
    <property type="entry name" value="TF_NusA"/>
</dbReference>
<dbReference type="InterPro" id="IPR010214">
    <property type="entry name" value="Tscrpt_termin_fac_NusA_C_rpt"/>
</dbReference>
<dbReference type="NCBIfam" id="TIGR01954">
    <property type="entry name" value="nusA_Cterm_rpt"/>
    <property type="match status" value="1"/>
</dbReference>
<dbReference type="PROSITE" id="PS50126">
    <property type="entry name" value="S1"/>
    <property type="match status" value="1"/>
</dbReference>
<dbReference type="FunFam" id="3.30.300.20:FF:000002">
    <property type="entry name" value="Transcription termination/antitermination protein NusA"/>
    <property type="match status" value="1"/>
</dbReference>
<dbReference type="CDD" id="cd22529">
    <property type="entry name" value="KH-II_NusA_rpt2"/>
    <property type="match status" value="1"/>
</dbReference>
<proteinExistence type="inferred from homology"/>
<evidence type="ECO:0000256" key="4">
    <source>
        <dbReference type="ARBA" id="ARBA00022884"/>
    </source>
</evidence>
<keyword evidence="4 7" id="KW-0694">RNA-binding</keyword>
<dbReference type="PROSITE" id="PS50084">
    <property type="entry name" value="KH_TYPE_1"/>
    <property type="match status" value="1"/>
</dbReference>
<dbReference type="InterPro" id="IPR004087">
    <property type="entry name" value="KH_dom"/>
</dbReference>
<dbReference type="InterPro" id="IPR003029">
    <property type="entry name" value="S1_domain"/>
</dbReference>
<dbReference type="SUPFAM" id="SSF54814">
    <property type="entry name" value="Prokaryotic type KH domain (KH-domain type II)"/>
    <property type="match status" value="2"/>
</dbReference>
<dbReference type="InterPro" id="IPR015946">
    <property type="entry name" value="KH_dom-like_a/b"/>
</dbReference>
<dbReference type="Pfam" id="PF14520">
    <property type="entry name" value="HHH_5"/>
    <property type="match status" value="1"/>
</dbReference>
<dbReference type="Gene3D" id="3.30.1480.10">
    <property type="entry name" value="NusA, N-terminal domain"/>
    <property type="match status" value="1"/>
</dbReference>
<keyword evidence="3" id="KW-0889">Transcription antitermination</keyword>
<sequence>MVNLYNFDNLELIRVARDVAEQKGLNLEMVVDAIEQALELVSRSKYGDCKIKASIDRKTGVISLSRQALVVNDDMSFDSEQYGILPGEVNKYKLIKISDAVADGKEDVKVGDILLEPLPPVDVDYNSAKVARQKVAQLIMIQERKRQYEEFKDRVGDLVYGVVKRVEYNNVVVDLNGSEGYLPVYNTIRGEVFRPNDRVKAHVEEVRQEELSGPQIFLSRVSRRFMELLFKQEIPEVYDGIVSIKALARDPGSRSKVAVFSSDKNVDPVGACIGARGVRIQNIVSELHGEKIDVVLYSSDLAKFVVSAIAPAEVVKVIIDEDVEKIELVVPENQVSLAIGRYGQNIRLASELVGWEIDVIGDETESTRKAKELSFGAKVFVDGLDVEEIIGQLLVSEGFSTIEDLDKVDVAEITAIDGFNEEIAVELKKRAAEYLTRRREEALETLKNMSVSEEVLELPYLEIEDVVKLCEGGIRNVEDIASMCTDEFYDTVPKARLSKEQVDSIILESRKRMGGRPTLKLGARASTLTKTPASAGGRTFMTVEVRSRKRKSGGVSSPEGVGYGALPYTSDDGRQRQASRSATCGLTAREQLSRINAIHTADSISAQKEAAKKFRDEEEAETAPPAEGGDVIDGSDGVKEPAPPQMM</sequence>
<dbReference type="GO" id="GO:0031564">
    <property type="term" value="P:transcription antitermination"/>
    <property type="evidence" value="ECO:0007669"/>
    <property type="project" value="UniProtKB-KW"/>
</dbReference>
<dbReference type="InterPro" id="IPR036555">
    <property type="entry name" value="NusA_N_sf"/>
</dbReference>
<dbReference type="InterPro" id="IPR012340">
    <property type="entry name" value="NA-bd_OB-fold"/>
</dbReference>
<dbReference type="GO" id="GO:0005829">
    <property type="term" value="C:cytosol"/>
    <property type="evidence" value="ECO:0007669"/>
    <property type="project" value="TreeGrafter"/>
</dbReference>
<dbReference type="Pfam" id="PF08529">
    <property type="entry name" value="NusA_N"/>
    <property type="match status" value="1"/>
</dbReference>
<keyword evidence="6" id="KW-0804">Transcription</keyword>
<name>A0A6A6JZB2_HEVBR</name>
<evidence type="ECO:0000259" key="9">
    <source>
        <dbReference type="PROSITE" id="PS50126"/>
    </source>
</evidence>